<reference evidence="2 3" key="1">
    <citation type="submission" date="2015-09" db="EMBL/GenBank/DDBJ databases">
        <authorList>
            <consortium name="Pathogen Informatics"/>
        </authorList>
    </citation>
    <scope>NUCLEOTIDE SEQUENCE [LARGE SCALE GENOMIC DNA]</scope>
    <source>
        <strain evidence="2 3">2789STDY5834962</strain>
    </source>
</reference>
<sequence>MNNEIVNAMEELENWLADPSELGRKPAKIEYTASFEDEDGIKCMIFKFKKSFFGKWLLGIVSESGTFSEMKEYNSATETENAKALLHILKEYWKKMAEKEQGFIEIPIENLIEWDEPNGEGCIVSDKITKEGYKVGYMLREEPTEGNPDSGWRFMAGNEDDEYMDNPDNHHVFALNTICNYDSDIIPYLHAKIGSAFIRVDESHFEKYHEFKPMFIQKQ</sequence>
<dbReference type="RefSeq" id="WP_070097316.1">
    <property type="nucleotide sequence ID" value="NZ_CAXSNH010000013.1"/>
</dbReference>
<feature type="domain" description="Immunity protein Imm33" evidence="1">
    <location>
        <begin position="122"/>
        <end position="207"/>
    </location>
</feature>
<dbReference type="PANTHER" id="PTHR38743:SF2">
    <property type="entry name" value="DUF2185 DOMAIN-CONTAINING PROTEIN"/>
    <property type="match status" value="1"/>
</dbReference>
<dbReference type="Pfam" id="PF09951">
    <property type="entry name" value="Imm33"/>
    <property type="match status" value="1"/>
</dbReference>
<evidence type="ECO:0000259" key="1">
    <source>
        <dbReference type="Pfam" id="PF09951"/>
    </source>
</evidence>
<evidence type="ECO:0000313" key="3">
    <source>
        <dbReference type="Proteomes" id="UP000095727"/>
    </source>
</evidence>
<protein>
    <submittedName>
        <fullName evidence="2">Protein of uncharacterized function (DUF2185)</fullName>
    </submittedName>
</protein>
<gene>
    <name evidence="2" type="ORF">ERS852574_01235</name>
</gene>
<dbReference type="InterPro" id="IPR018689">
    <property type="entry name" value="Imm33_dom"/>
</dbReference>
<dbReference type="PANTHER" id="PTHR38743">
    <property type="entry name" value="SIMILAR TO GLYOXYLASE I FAMILY PROTEIN"/>
    <property type="match status" value="1"/>
</dbReference>
<organism evidence="2 3">
    <name type="scientific">Coprococcus comes</name>
    <dbReference type="NCBI Taxonomy" id="410072"/>
    <lineage>
        <taxon>Bacteria</taxon>
        <taxon>Bacillati</taxon>
        <taxon>Bacillota</taxon>
        <taxon>Clostridia</taxon>
        <taxon>Lachnospirales</taxon>
        <taxon>Lachnospiraceae</taxon>
        <taxon>Coprococcus</taxon>
    </lineage>
</organism>
<accession>A0A173SB31</accession>
<proteinExistence type="predicted"/>
<evidence type="ECO:0000313" key="2">
    <source>
        <dbReference type="EMBL" id="CUM87007.1"/>
    </source>
</evidence>
<dbReference type="Proteomes" id="UP000095727">
    <property type="component" value="Unassembled WGS sequence"/>
</dbReference>
<dbReference type="AlphaFoldDB" id="A0A173SB31"/>
<dbReference type="EMBL" id="CYXR01000007">
    <property type="protein sequence ID" value="CUM87007.1"/>
    <property type="molecule type" value="Genomic_DNA"/>
</dbReference>
<name>A0A173SB31_9FIRM</name>